<dbReference type="GO" id="GO:0006351">
    <property type="term" value="P:DNA-templated transcription"/>
    <property type="evidence" value="ECO:0007669"/>
    <property type="project" value="TreeGrafter"/>
</dbReference>
<gene>
    <name evidence="7" type="ORF">SAMN02745729_11074</name>
</gene>
<dbReference type="FunFam" id="3.40.190.10:FF:000017">
    <property type="entry name" value="Glycine cleavage system transcriptional activator"/>
    <property type="match status" value="1"/>
</dbReference>
<dbReference type="Gene3D" id="1.10.10.10">
    <property type="entry name" value="Winged helix-like DNA-binding domain superfamily/Winged helix DNA-binding domain"/>
    <property type="match status" value="1"/>
</dbReference>
<feature type="coiled-coil region" evidence="5">
    <location>
        <begin position="73"/>
        <end position="136"/>
    </location>
</feature>
<evidence type="ECO:0000259" key="6">
    <source>
        <dbReference type="PROSITE" id="PS50931"/>
    </source>
</evidence>
<dbReference type="PANTHER" id="PTHR30537">
    <property type="entry name" value="HTH-TYPE TRANSCRIPTIONAL REGULATOR"/>
    <property type="match status" value="1"/>
</dbReference>
<dbReference type="EMBL" id="FNRJ01000010">
    <property type="protein sequence ID" value="SEA93030.1"/>
    <property type="molecule type" value="Genomic_DNA"/>
</dbReference>
<dbReference type="RefSeq" id="WP_091826970.1">
    <property type="nucleotide sequence ID" value="NZ_FNRJ01000010.1"/>
</dbReference>
<protein>
    <submittedName>
        <fullName evidence="7">DNA-binding transcriptional regulator, LysR family</fullName>
    </submittedName>
</protein>
<dbReference type="PANTHER" id="PTHR30537:SF74">
    <property type="entry name" value="HTH-TYPE TRANSCRIPTIONAL REGULATOR TRPI"/>
    <property type="match status" value="1"/>
</dbReference>
<evidence type="ECO:0000256" key="2">
    <source>
        <dbReference type="ARBA" id="ARBA00023015"/>
    </source>
</evidence>
<keyword evidence="2" id="KW-0805">Transcription regulation</keyword>
<dbReference type="Pfam" id="PF03466">
    <property type="entry name" value="LysR_substrate"/>
    <property type="match status" value="1"/>
</dbReference>
<dbReference type="Proteomes" id="UP000242469">
    <property type="component" value="Unassembled WGS sequence"/>
</dbReference>
<dbReference type="Gene3D" id="3.40.190.10">
    <property type="entry name" value="Periplasmic binding protein-like II"/>
    <property type="match status" value="2"/>
</dbReference>
<proteinExistence type="inferred from homology"/>
<reference evidence="8" key="1">
    <citation type="submission" date="2016-10" db="EMBL/GenBank/DDBJ databases">
        <authorList>
            <person name="Varghese N."/>
            <person name="Submissions S."/>
        </authorList>
    </citation>
    <scope>NUCLEOTIDE SEQUENCE [LARGE SCALE GENOMIC DNA]</scope>
    <source>
        <strain evidence="8">DSM 11526</strain>
    </source>
</reference>
<name>A0A1H4F7Y5_9GAMM</name>
<dbReference type="STRING" id="1122198.SAMN02745729_11074"/>
<keyword evidence="5" id="KW-0175">Coiled coil</keyword>
<dbReference type="AlphaFoldDB" id="A0A1H4F7Y5"/>
<accession>A0A1H4F7Y5</accession>
<dbReference type="SUPFAM" id="SSF53850">
    <property type="entry name" value="Periplasmic binding protein-like II"/>
    <property type="match status" value="1"/>
</dbReference>
<evidence type="ECO:0000256" key="5">
    <source>
        <dbReference type="SAM" id="Coils"/>
    </source>
</evidence>
<dbReference type="FunFam" id="1.10.10.10:FF:000038">
    <property type="entry name" value="Glycine cleavage system transcriptional activator"/>
    <property type="match status" value="1"/>
</dbReference>
<comment type="similarity">
    <text evidence="1">Belongs to the LysR transcriptional regulatory family.</text>
</comment>
<dbReference type="InterPro" id="IPR036390">
    <property type="entry name" value="WH_DNA-bd_sf"/>
</dbReference>
<dbReference type="PRINTS" id="PR00039">
    <property type="entry name" value="HTHLYSR"/>
</dbReference>
<evidence type="ECO:0000256" key="1">
    <source>
        <dbReference type="ARBA" id="ARBA00009437"/>
    </source>
</evidence>
<dbReference type="InterPro" id="IPR036388">
    <property type="entry name" value="WH-like_DNA-bd_sf"/>
</dbReference>
<keyword evidence="8" id="KW-1185">Reference proteome</keyword>
<dbReference type="GO" id="GO:0043565">
    <property type="term" value="F:sequence-specific DNA binding"/>
    <property type="evidence" value="ECO:0007669"/>
    <property type="project" value="TreeGrafter"/>
</dbReference>
<dbReference type="SUPFAM" id="SSF46785">
    <property type="entry name" value="Winged helix' DNA-binding domain"/>
    <property type="match status" value="1"/>
</dbReference>
<evidence type="ECO:0000256" key="3">
    <source>
        <dbReference type="ARBA" id="ARBA00023125"/>
    </source>
</evidence>
<dbReference type="InterPro" id="IPR005119">
    <property type="entry name" value="LysR_subst-bd"/>
</dbReference>
<organism evidence="7 8">
    <name type="scientific">Marinobacterium iners DSM 11526</name>
    <dbReference type="NCBI Taxonomy" id="1122198"/>
    <lineage>
        <taxon>Bacteria</taxon>
        <taxon>Pseudomonadati</taxon>
        <taxon>Pseudomonadota</taxon>
        <taxon>Gammaproteobacteria</taxon>
        <taxon>Oceanospirillales</taxon>
        <taxon>Oceanospirillaceae</taxon>
        <taxon>Marinobacterium</taxon>
    </lineage>
</organism>
<dbReference type="OrthoDB" id="6787458at2"/>
<dbReference type="InterPro" id="IPR000847">
    <property type="entry name" value="LysR_HTH_N"/>
</dbReference>
<dbReference type="Pfam" id="PF00126">
    <property type="entry name" value="HTH_1"/>
    <property type="match status" value="1"/>
</dbReference>
<keyword evidence="4" id="KW-0804">Transcription</keyword>
<dbReference type="PROSITE" id="PS50931">
    <property type="entry name" value="HTH_LYSR"/>
    <property type="match status" value="1"/>
</dbReference>
<sequence>MTRVLHSLPSLNALRAFDAAARELSITRAAECLHVTHGAVSRQIRQLEEQLGVQLFRRVGRGIELTDSGHRLYRTTQESFSQLERACNALQREAAGAPLVLSCSGSFLARWFIPRLDQLKQDCPELELHLTASEEEQTLRPGIDAALRFASPPWPSDQLVIDLAPERIGPVMHPKLVPSTSQPDPAALLQLPLLQTLSRPQAWPLWCHAQNLAVSELTIGQSFEHLNYMLEAALVGLGVAIAPEYLVEEDLRTGRLAAPWGFIETEARLSLWLPGETESPRALQLAQWLKKALSR</sequence>
<evidence type="ECO:0000313" key="7">
    <source>
        <dbReference type="EMBL" id="SEA93030.1"/>
    </source>
</evidence>
<dbReference type="InterPro" id="IPR058163">
    <property type="entry name" value="LysR-type_TF_proteobact-type"/>
</dbReference>
<keyword evidence="3 7" id="KW-0238">DNA-binding</keyword>
<evidence type="ECO:0000313" key="8">
    <source>
        <dbReference type="Proteomes" id="UP000242469"/>
    </source>
</evidence>
<evidence type="ECO:0000256" key="4">
    <source>
        <dbReference type="ARBA" id="ARBA00023163"/>
    </source>
</evidence>
<feature type="domain" description="HTH lysR-type" evidence="6">
    <location>
        <begin position="9"/>
        <end position="66"/>
    </location>
</feature>
<dbReference type="GO" id="GO:0003700">
    <property type="term" value="F:DNA-binding transcription factor activity"/>
    <property type="evidence" value="ECO:0007669"/>
    <property type="project" value="InterPro"/>
</dbReference>